<feature type="chain" id="PRO_5036991970" description="N-acetylmuramoyl-L-alanine amidase" evidence="4">
    <location>
        <begin position="28"/>
        <end position="511"/>
    </location>
</feature>
<keyword evidence="7" id="KW-1185">Reference proteome</keyword>
<keyword evidence="4" id="KW-0732">Signal</keyword>
<dbReference type="Gene3D" id="2.60.40.3500">
    <property type="match status" value="1"/>
</dbReference>
<accession>A0A939EXR9</accession>
<dbReference type="GO" id="GO:0008745">
    <property type="term" value="F:N-acetylmuramoyl-L-alanine amidase activity"/>
    <property type="evidence" value="ECO:0007669"/>
    <property type="project" value="UniProtKB-EC"/>
</dbReference>
<evidence type="ECO:0000256" key="4">
    <source>
        <dbReference type="SAM" id="SignalP"/>
    </source>
</evidence>
<feature type="domain" description="MurNAc-LAA" evidence="5">
    <location>
        <begin position="379"/>
        <end position="487"/>
    </location>
</feature>
<name>A0A939EXR9_9BACT</name>
<dbReference type="AlphaFoldDB" id="A0A939EXR9"/>
<dbReference type="Pfam" id="PF01520">
    <property type="entry name" value="Amidase_3"/>
    <property type="match status" value="1"/>
</dbReference>
<comment type="catalytic activity">
    <reaction evidence="1">
        <text>Hydrolyzes the link between N-acetylmuramoyl residues and L-amino acid residues in certain cell-wall glycopeptides.</text>
        <dbReference type="EC" id="3.5.1.28"/>
    </reaction>
</comment>
<organism evidence="6 7">
    <name type="scientific">Hymenobacter telluris</name>
    <dbReference type="NCBI Taxonomy" id="2816474"/>
    <lineage>
        <taxon>Bacteria</taxon>
        <taxon>Pseudomonadati</taxon>
        <taxon>Bacteroidota</taxon>
        <taxon>Cytophagia</taxon>
        <taxon>Cytophagales</taxon>
        <taxon>Hymenobacteraceae</taxon>
        <taxon>Hymenobacter</taxon>
    </lineage>
</organism>
<comment type="caution">
    <text evidence="6">The sequence shown here is derived from an EMBL/GenBank/DDBJ whole genome shotgun (WGS) entry which is preliminary data.</text>
</comment>
<keyword evidence="3" id="KW-0378">Hydrolase</keyword>
<dbReference type="Gene3D" id="3.40.630.40">
    <property type="entry name" value="Zn-dependent exopeptidases"/>
    <property type="match status" value="1"/>
</dbReference>
<evidence type="ECO:0000256" key="3">
    <source>
        <dbReference type="ARBA" id="ARBA00022801"/>
    </source>
</evidence>
<dbReference type="Proteomes" id="UP000664144">
    <property type="component" value="Unassembled WGS sequence"/>
</dbReference>
<dbReference type="PANTHER" id="PTHR30404">
    <property type="entry name" value="N-ACETYLMURAMOYL-L-ALANINE AMIDASE"/>
    <property type="match status" value="1"/>
</dbReference>
<gene>
    <name evidence="6" type="ORF">J0X19_17640</name>
</gene>
<evidence type="ECO:0000256" key="2">
    <source>
        <dbReference type="ARBA" id="ARBA00011901"/>
    </source>
</evidence>
<dbReference type="SMART" id="SM00646">
    <property type="entry name" value="Ami_3"/>
    <property type="match status" value="1"/>
</dbReference>
<proteinExistence type="predicted"/>
<dbReference type="EMBL" id="JAFLQZ010000013">
    <property type="protein sequence ID" value="MBO0359789.1"/>
    <property type="molecule type" value="Genomic_DNA"/>
</dbReference>
<dbReference type="EC" id="3.5.1.28" evidence="2"/>
<dbReference type="InterPro" id="IPR050695">
    <property type="entry name" value="N-acetylmuramoyl_amidase_3"/>
</dbReference>
<feature type="signal peptide" evidence="4">
    <location>
        <begin position="1"/>
        <end position="27"/>
    </location>
</feature>
<dbReference type="PANTHER" id="PTHR30404:SF0">
    <property type="entry name" value="N-ACETYLMURAMOYL-L-ALANINE AMIDASE AMIC"/>
    <property type="match status" value="1"/>
</dbReference>
<evidence type="ECO:0000313" key="7">
    <source>
        <dbReference type="Proteomes" id="UP000664144"/>
    </source>
</evidence>
<protein>
    <recommendedName>
        <fullName evidence="2">N-acetylmuramoyl-L-alanine amidase</fullName>
        <ecNumber evidence="2">3.5.1.28</ecNumber>
    </recommendedName>
</protein>
<dbReference type="RefSeq" id="WP_206985742.1">
    <property type="nucleotide sequence ID" value="NZ_JAFLQZ010000013.1"/>
</dbReference>
<dbReference type="CDD" id="cd02696">
    <property type="entry name" value="MurNAc-LAA"/>
    <property type="match status" value="1"/>
</dbReference>
<dbReference type="GO" id="GO:0030288">
    <property type="term" value="C:outer membrane-bounded periplasmic space"/>
    <property type="evidence" value="ECO:0007669"/>
    <property type="project" value="TreeGrafter"/>
</dbReference>
<dbReference type="SUPFAM" id="SSF53187">
    <property type="entry name" value="Zn-dependent exopeptidases"/>
    <property type="match status" value="1"/>
</dbReference>
<evidence type="ECO:0000259" key="5">
    <source>
        <dbReference type="SMART" id="SM00646"/>
    </source>
</evidence>
<dbReference type="GO" id="GO:0009253">
    <property type="term" value="P:peptidoglycan catabolic process"/>
    <property type="evidence" value="ECO:0007669"/>
    <property type="project" value="InterPro"/>
</dbReference>
<reference evidence="6" key="1">
    <citation type="submission" date="2021-03" db="EMBL/GenBank/DDBJ databases">
        <authorList>
            <person name="Kim M.K."/>
        </authorList>
    </citation>
    <scope>NUCLEOTIDE SEQUENCE</scope>
    <source>
        <strain evidence="6">BT186</strain>
    </source>
</reference>
<evidence type="ECO:0000313" key="6">
    <source>
        <dbReference type="EMBL" id="MBO0359789.1"/>
    </source>
</evidence>
<sequence>MLKRLQNLLRLGLTGTMLSFLALGARAQTTPLISTVETVPALDQWLSPGDRLQVRLVGQPNARVTFLNGQPLTELTPAQAKGQAGVYQDTYVVQPGDTLNNRPVEVQVLTADSVLSVGFTQNKVRFLNPGQPQLARTRTSLAYLNYGLGEDRLGGAKLGYLDSLVVLHLTGRVGDKYRVQLAAGQVAWVPQEVVQLLPPGGFVPTSLTSSWSVSGDSLYDYVRMPLTERLPYRSQLLQNPARLVVDVFGATSNTNWITQRTGLQELGAVYYEQPQPDVFRMVLPLRHRQSWGYHIRYQGNALVVQVARPPAKLRLRGLLVAVDAGHGGTNVGAAGASGAREKDLTLAIAQKLQQELKKAGAQVVMTRETDATLEISERVNLLRQRRPALLVSIHVNSAGNTTVQGTSAFYRYVAFRPLAAALYRQMQGTGLVGWGLVGNFNFGLNGPTEFPNALVETAFVSNPEDEKRLTNPTAQQQMAKAMTQGIKDFLKATRAKGPRGWLLKQPAREEE</sequence>
<dbReference type="InterPro" id="IPR002508">
    <property type="entry name" value="MurNAc-LAA_cat"/>
</dbReference>
<evidence type="ECO:0000256" key="1">
    <source>
        <dbReference type="ARBA" id="ARBA00001561"/>
    </source>
</evidence>